<dbReference type="EMBL" id="KQ460210">
    <property type="protein sequence ID" value="KPJ16589.1"/>
    <property type="molecule type" value="Genomic_DNA"/>
</dbReference>
<comment type="similarity">
    <text evidence="4">Belongs to the methylthiotransferase family. CDKAL1 subfamily.</text>
</comment>
<keyword evidence="10 20" id="KW-0812">Transmembrane</keyword>
<dbReference type="PROSITE" id="PS50926">
    <property type="entry name" value="TRAM"/>
    <property type="match status" value="1"/>
</dbReference>
<dbReference type="InterPro" id="IPR058240">
    <property type="entry name" value="rSAM_sf"/>
</dbReference>
<evidence type="ECO:0000313" key="24">
    <source>
        <dbReference type="EMBL" id="KPJ16589.1"/>
    </source>
</evidence>
<keyword evidence="8" id="KW-0808">Transferase</keyword>
<dbReference type="InParanoid" id="A0A0N1IHD3"/>
<feature type="domain" description="Radical SAM core" evidence="23">
    <location>
        <begin position="199"/>
        <end position="516"/>
    </location>
</feature>
<keyword evidence="9" id="KW-0949">S-adenosyl-L-methionine</keyword>
<evidence type="ECO:0000256" key="17">
    <source>
        <dbReference type="ARBA" id="ARBA00031213"/>
    </source>
</evidence>
<dbReference type="InterPro" id="IPR013848">
    <property type="entry name" value="Methylthiotransferase_N"/>
</dbReference>
<evidence type="ECO:0000256" key="16">
    <source>
        <dbReference type="ARBA" id="ARBA00023136"/>
    </source>
</evidence>
<accession>A0A0N1IHD3</accession>
<feature type="domain" description="TRAM" evidence="21">
    <location>
        <begin position="514"/>
        <end position="576"/>
    </location>
</feature>
<keyword evidence="12" id="KW-0479">Metal-binding</keyword>
<evidence type="ECO:0000256" key="12">
    <source>
        <dbReference type="ARBA" id="ARBA00022723"/>
    </source>
</evidence>
<dbReference type="InterPro" id="IPR002792">
    <property type="entry name" value="TRAM_dom"/>
</dbReference>
<feature type="transmembrane region" description="Helical" evidence="20">
    <location>
        <begin position="603"/>
        <end position="622"/>
    </location>
</feature>
<keyword evidence="13 20" id="KW-1133">Transmembrane helix</keyword>
<evidence type="ECO:0000256" key="15">
    <source>
        <dbReference type="ARBA" id="ARBA00023014"/>
    </source>
</evidence>
<evidence type="ECO:0000256" key="3">
    <source>
        <dbReference type="ARBA" id="ARBA00004167"/>
    </source>
</evidence>
<dbReference type="SFLD" id="SFLDS00029">
    <property type="entry name" value="Radical_SAM"/>
    <property type="match status" value="1"/>
</dbReference>
<comment type="function">
    <text evidence="2">Catalyzes the methylthiolation of N6-threonylcarbamoyladenosine (t(6)A), leading to the formation of 2-methylthio-N6-threonylcarbamoyladenosine (ms(2)t(6)A) at position 37 in tRNAs that read codons beginning with adenine.</text>
</comment>
<evidence type="ECO:0000256" key="2">
    <source>
        <dbReference type="ARBA" id="ARBA00002399"/>
    </source>
</evidence>
<dbReference type="InterPro" id="IPR023404">
    <property type="entry name" value="rSAM_horseshoe"/>
</dbReference>
<evidence type="ECO:0000256" key="4">
    <source>
        <dbReference type="ARBA" id="ARBA00008616"/>
    </source>
</evidence>
<dbReference type="PROSITE" id="PS01278">
    <property type="entry name" value="MTTASE_RADICAL"/>
    <property type="match status" value="1"/>
</dbReference>
<evidence type="ECO:0000256" key="18">
    <source>
        <dbReference type="ARBA" id="ARBA00051661"/>
    </source>
</evidence>
<evidence type="ECO:0000256" key="20">
    <source>
        <dbReference type="SAM" id="Phobius"/>
    </source>
</evidence>
<proteinExistence type="inferred from homology"/>
<keyword evidence="25" id="KW-1185">Reference proteome</keyword>
<sequence>MPGAVCEIIDDIEDLISSQDITPKERYASRKSVNVRSKKRQVEKNEEPIEKIVLESVVPGTQKIYVKTWGCAHNNSDSEYMAGLLAAHGYPLTEDKWDAQLWLLNSCTVKSPAEDHFKNEIESGRSRGIHVVVAGCVPQGAPRAPYLQGLSVVGVQQIDRIVEIVEETLKGHTVRLFGQKKTGEGRKAGGASLLLPKVRKNPLIEIIPINTGCLNQCTYCKTKHARGELGSYPPEEIVERARQSFTEGVVEIWLTSEDTGTYGRDIGTSLPALLRRLVTVIPAGCRLRLGMTNPPYILEHLPDVADIMHHPRVYNYPPEEIVERARQSFTEGVVEIWLTSEDTGTYGRDIGTSLPALLRRLVTVIPAGCRLRLGMTNPPYILEHLPDVADIMHHPRVYKFLHVPVQSGSDQVLADMKREYSRADFEQVVEYLREHVPGMTIATDIICGFPTETERDFEDTMTLCKKYKFPSLFINQFFPRPGTPAAKMTRVPGQEVKKRTKQLSDFFRSYEPYGHKVGEVQEVLVTDISHDKNYFVGHNEFYEQVLLPKEEKYMGKMVTVKITSASKFSMVGQPIDKPKMAGVVQPLKKGEVSGLVSVREKKFPLPILFLLLAVVFRMIWMFL</sequence>
<evidence type="ECO:0000256" key="5">
    <source>
        <dbReference type="ARBA" id="ARBA00013273"/>
    </source>
</evidence>
<evidence type="ECO:0000256" key="19">
    <source>
        <dbReference type="ARBA" id="ARBA00076644"/>
    </source>
</evidence>
<protein>
    <recommendedName>
        <fullName evidence="6">Threonylcarbamoyladenosine tRNA methylthiotransferase</fullName>
        <ecNumber evidence="5">2.8.4.5</ecNumber>
    </recommendedName>
    <alternativeName>
        <fullName evidence="19">CDKAL1-like protein</fullName>
    </alternativeName>
    <alternativeName>
        <fullName evidence="17">tRNA-t(6)A37 methylthiotransferase</fullName>
    </alternativeName>
</protein>
<dbReference type="PROSITE" id="PS51918">
    <property type="entry name" value="RADICAL_SAM"/>
    <property type="match status" value="1"/>
</dbReference>
<dbReference type="Pfam" id="PF04055">
    <property type="entry name" value="Radical_SAM"/>
    <property type="match status" value="2"/>
</dbReference>
<keyword evidence="7" id="KW-0004">4Fe-4S</keyword>
<dbReference type="Gene3D" id="3.40.50.12160">
    <property type="entry name" value="Methylthiotransferase, N-terminal domain"/>
    <property type="match status" value="1"/>
</dbReference>
<evidence type="ECO:0000256" key="7">
    <source>
        <dbReference type="ARBA" id="ARBA00022485"/>
    </source>
</evidence>
<dbReference type="InterPro" id="IPR006638">
    <property type="entry name" value="Elp3/MiaA/NifB-like_rSAM"/>
</dbReference>
<dbReference type="GO" id="GO:0035598">
    <property type="term" value="F:tRNA (N(6)-L-threonylcarbamoyladenosine(37)-C(2))-methylthiotransferase activity"/>
    <property type="evidence" value="ECO:0007669"/>
    <property type="project" value="UniProtKB-EC"/>
</dbReference>
<gene>
    <name evidence="24" type="ORF">RR48_02347</name>
</gene>
<reference evidence="24 25" key="1">
    <citation type="journal article" date="2015" name="Nat. Commun.">
        <title>Outbred genome sequencing and CRISPR/Cas9 gene editing in butterflies.</title>
        <authorList>
            <person name="Li X."/>
            <person name="Fan D."/>
            <person name="Zhang W."/>
            <person name="Liu G."/>
            <person name="Zhang L."/>
            <person name="Zhao L."/>
            <person name="Fang X."/>
            <person name="Chen L."/>
            <person name="Dong Y."/>
            <person name="Chen Y."/>
            <person name="Ding Y."/>
            <person name="Zhao R."/>
            <person name="Feng M."/>
            <person name="Zhu Y."/>
            <person name="Feng Y."/>
            <person name="Jiang X."/>
            <person name="Zhu D."/>
            <person name="Xiang H."/>
            <person name="Feng X."/>
            <person name="Li S."/>
            <person name="Wang J."/>
            <person name="Zhang G."/>
            <person name="Kronforst M.R."/>
            <person name="Wang W."/>
        </authorList>
    </citation>
    <scope>NUCLEOTIDE SEQUENCE [LARGE SCALE GENOMIC DNA]</scope>
    <source>
        <strain evidence="24">Ya'a_city_454_Pm</strain>
        <tissue evidence="24">Whole body</tissue>
    </source>
</reference>
<dbReference type="Pfam" id="PF00919">
    <property type="entry name" value="UPF0004"/>
    <property type="match status" value="1"/>
</dbReference>
<dbReference type="Proteomes" id="UP000053240">
    <property type="component" value="Unassembled WGS sequence"/>
</dbReference>
<dbReference type="PROSITE" id="PS51449">
    <property type="entry name" value="MTTASE_N"/>
    <property type="match status" value="1"/>
</dbReference>
<dbReference type="GO" id="GO:0046872">
    <property type="term" value="F:metal ion binding"/>
    <property type="evidence" value="ECO:0007669"/>
    <property type="project" value="UniProtKB-KW"/>
</dbReference>
<dbReference type="InterPro" id="IPR020612">
    <property type="entry name" value="Methylthiotransferase_CS"/>
</dbReference>
<evidence type="ECO:0000256" key="10">
    <source>
        <dbReference type="ARBA" id="ARBA00022692"/>
    </source>
</evidence>
<dbReference type="PANTHER" id="PTHR11918">
    <property type="entry name" value="RADICAL SAM PROTEINS"/>
    <property type="match status" value="1"/>
</dbReference>
<evidence type="ECO:0000259" key="21">
    <source>
        <dbReference type="PROSITE" id="PS50926"/>
    </source>
</evidence>
<dbReference type="FunFam" id="3.40.50.12160:FF:000005">
    <property type="entry name" value="threonylcarbamoyladenosine tRNA methylthiotransferase isoform X1"/>
    <property type="match status" value="1"/>
</dbReference>
<dbReference type="InterPro" id="IPR038135">
    <property type="entry name" value="Methylthiotransferase_N_sf"/>
</dbReference>
<dbReference type="EC" id="2.8.4.5" evidence="5"/>
<dbReference type="PANTHER" id="PTHR11918:SF45">
    <property type="entry name" value="THREONYLCARBAMOYLADENOSINE TRNA METHYLTHIOTRANSFERASE"/>
    <property type="match status" value="1"/>
</dbReference>
<organism evidence="24 25">
    <name type="scientific">Papilio machaon</name>
    <name type="common">Old World swallowtail butterfly</name>
    <dbReference type="NCBI Taxonomy" id="76193"/>
    <lineage>
        <taxon>Eukaryota</taxon>
        <taxon>Metazoa</taxon>
        <taxon>Ecdysozoa</taxon>
        <taxon>Arthropoda</taxon>
        <taxon>Hexapoda</taxon>
        <taxon>Insecta</taxon>
        <taxon>Pterygota</taxon>
        <taxon>Neoptera</taxon>
        <taxon>Endopterygota</taxon>
        <taxon>Lepidoptera</taxon>
        <taxon>Glossata</taxon>
        <taxon>Ditrysia</taxon>
        <taxon>Papilionoidea</taxon>
        <taxon>Papilionidae</taxon>
        <taxon>Papilioninae</taxon>
        <taxon>Papilio</taxon>
    </lineage>
</organism>
<dbReference type="SMART" id="SM00729">
    <property type="entry name" value="Elp3"/>
    <property type="match status" value="1"/>
</dbReference>
<name>A0A0N1IHD3_PAPMA</name>
<dbReference type="FunCoup" id="A0A0N1IHD3">
    <property type="interactions" value="1823"/>
</dbReference>
<evidence type="ECO:0000256" key="11">
    <source>
        <dbReference type="ARBA" id="ARBA00022694"/>
    </source>
</evidence>
<keyword evidence="16 20" id="KW-0472">Membrane</keyword>
<dbReference type="Pfam" id="PF01938">
    <property type="entry name" value="TRAM"/>
    <property type="match status" value="1"/>
</dbReference>
<evidence type="ECO:0000256" key="9">
    <source>
        <dbReference type="ARBA" id="ARBA00022691"/>
    </source>
</evidence>
<comment type="cofactor">
    <cofactor evidence="1">
        <name>[4Fe-4S] cluster</name>
        <dbReference type="ChEBI" id="CHEBI:49883"/>
    </cofactor>
</comment>
<evidence type="ECO:0000256" key="6">
    <source>
        <dbReference type="ARBA" id="ARBA00018810"/>
    </source>
</evidence>
<dbReference type="STRING" id="76193.A0A0N1IHD3"/>
<evidence type="ECO:0000256" key="8">
    <source>
        <dbReference type="ARBA" id="ARBA00022679"/>
    </source>
</evidence>
<keyword evidence="14" id="KW-0408">Iron</keyword>
<keyword evidence="15" id="KW-0411">Iron-sulfur</keyword>
<comment type="subcellular location">
    <subcellularLocation>
        <location evidence="3">Membrane</location>
        <topology evidence="3">Single-pass membrane protein</topology>
    </subcellularLocation>
</comment>
<evidence type="ECO:0000259" key="22">
    <source>
        <dbReference type="PROSITE" id="PS51449"/>
    </source>
</evidence>
<dbReference type="FunFam" id="3.80.30.20:FF:000002">
    <property type="entry name" value="threonylcarbamoyladenosine tRNA methylthiotransferase isoform X2"/>
    <property type="match status" value="1"/>
</dbReference>
<dbReference type="Gene3D" id="3.80.30.20">
    <property type="entry name" value="tm_1862 like domain"/>
    <property type="match status" value="2"/>
</dbReference>
<dbReference type="SUPFAM" id="SSF102114">
    <property type="entry name" value="Radical SAM enzymes"/>
    <property type="match status" value="2"/>
</dbReference>
<evidence type="ECO:0000256" key="1">
    <source>
        <dbReference type="ARBA" id="ARBA00001966"/>
    </source>
</evidence>
<dbReference type="GO" id="GO:0051539">
    <property type="term" value="F:4 iron, 4 sulfur cluster binding"/>
    <property type="evidence" value="ECO:0007669"/>
    <property type="project" value="UniProtKB-KW"/>
</dbReference>
<feature type="domain" description="MTTase N-terminal" evidence="22">
    <location>
        <begin position="62"/>
        <end position="170"/>
    </location>
</feature>
<evidence type="ECO:0000313" key="25">
    <source>
        <dbReference type="Proteomes" id="UP000053240"/>
    </source>
</evidence>
<dbReference type="InterPro" id="IPR007197">
    <property type="entry name" value="rSAM"/>
</dbReference>
<keyword evidence="11" id="KW-0819">tRNA processing</keyword>
<dbReference type="AlphaFoldDB" id="A0A0N1IHD3"/>
<evidence type="ECO:0000259" key="23">
    <source>
        <dbReference type="PROSITE" id="PS51918"/>
    </source>
</evidence>
<evidence type="ECO:0000256" key="13">
    <source>
        <dbReference type="ARBA" id="ARBA00022989"/>
    </source>
</evidence>
<evidence type="ECO:0000256" key="14">
    <source>
        <dbReference type="ARBA" id="ARBA00023004"/>
    </source>
</evidence>
<dbReference type="GO" id="GO:0016020">
    <property type="term" value="C:membrane"/>
    <property type="evidence" value="ECO:0007669"/>
    <property type="project" value="UniProtKB-SubCell"/>
</dbReference>
<dbReference type="GO" id="GO:0005783">
    <property type="term" value="C:endoplasmic reticulum"/>
    <property type="evidence" value="ECO:0007669"/>
    <property type="project" value="TreeGrafter"/>
</dbReference>
<comment type="catalytic activity">
    <reaction evidence="18">
        <text>N(6)-L-threonylcarbamoyladenosine(37) in tRNA + (sulfur carrier)-SH + AH2 + 2 S-adenosyl-L-methionine = 2-methylsulfanyl-N(6)-L-threonylcarbamoyladenosine(37) in tRNA + (sulfur carrier)-H + 5'-deoxyadenosine + L-methionine + A + S-adenosyl-L-homocysteine + 2 H(+)</text>
        <dbReference type="Rhea" id="RHEA:37075"/>
        <dbReference type="Rhea" id="RHEA-COMP:10163"/>
        <dbReference type="Rhea" id="RHEA-COMP:11092"/>
        <dbReference type="Rhea" id="RHEA-COMP:14737"/>
        <dbReference type="Rhea" id="RHEA-COMP:14739"/>
        <dbReference type="ChEBI" id="CHEBI:13193"/>
        <dbReference type="ChEBI" id="CHEBI:15378"/>
        <dbReference type="ChEBI" id="CHEBI:17319"/>
        <dbReference type="ChEBI" id="CHEBI:17499"/>
        <dbReference type="ChEBI" id="CHEBI:29917"/>
        <dbReference type="ChEBI" id="CHEBI:57844"/>
        <dbReference type="ChEBI" id="CHEBI:57856"/>
        <dbReference type="ChEBI" id="CHEBI:59789"/>
        <dbReference type="ChEBI" id="CHEBI:64428"/>
        <dbReference type="ChEBI" id="CHEBI:74418"/>
        <dbReference type="ChEBI" id="CHEBI:74420"/>
        <dbReference type="EC" id="2.8.4.5"/>
    </reaction>
</comment>